<dbReference type="InterPro" id="IPR029068">
    <property type="entry name" value="Glyas_Bleomycin-R_OHBP_Dase"/>
</dbReference>
<dbReference type="Gene3D" id="3.10.180.10">
    <property type="entry name" value="2,3-Dihydroxybiphenyl 1,2-Dioxygenase, domain 1"/>
    <property type="match status" value="1"/>
</dbReference>
<dbReference type="PROSITE" id="PS51819">
    <property type="entry name" value="VOC"/>
    <property type="match status" value="1"/>
</dbReference>
<organism evidence="2 3">
    <name type="scientific">Sulfitobacter mediterraneus</name>
    <dbReference type="NCBI Taxonomy" id="83219"/>
    <lineage>
        <taxon>Bacteria</taxon>
        <taxon>Pseudomonadati</taxon>
        <taxon>Pseudomonadota</taxon>
        <taxon>Alphaproteobacteria</taxon>
        <taxon>Rhodobacterales</taxon>
        <taxon>Roseobacteraceae</taxon>
        <taxon>Sulfitobacter</taxon>
    </lineage>
</organism>
<evidence type="ECO:0000313" key="2">
    <source>
        <dbReference type="EMBL" id="KAJ04925.1"/>
    </source>
</evidence>
<dbReference type="STRING" id="83219.PM02_01580"/>
<name>A0A061SXX2_9RHOB</name>
<dbReference type="SUPFAM" id="SSF54593">
    <property type="entry name" value="Glyoxalase/Bleomycin resistance protein/Dihydroxybiphenyl dioxygenase"/>
    <property type="match status" value="1"/>
</dbReference>
<keyword evidence="3" id="KW-1185">Reference proteome</keyword>
<protein>
    <recommendedName>
        <fullName evidence="1">VOC domain-containing protein</fullName>
    </recommendedName>
</protein>
<dbReference type="Proteomes" id="UP000027337">
    <property type="component" value="Unassembled WGS sequence"/>
</dbReference>
<reference evidence="2 3" key="1">
    <citation type="journal article" date="2014" name="Genome Announc.">
        <title>Draft Genome Sequences of Two Isolates of the Roseobacter Group, Sulfitobacter sp. Strains 3SOLIMAR09 and 1FIGIMAR09, from Harbors of Mallorca Island (Mediterranean Sea).</title>
        <authorList>
            <person name="Mas-Llado M."/>
            <person name="Pina-Villalonga J.M."/>
            <person name="Brunet-Galmes I."/>
            <person name="Nogales B."/>
            <person name="Bosch R."/>
        </authorList>
    </citation>
    <scope>NUCLEOTIDE SEQUENCE [LARGE SCALE GENOMIC DNA]</scope>
    <source>
        <strain evidence="2 3">1FIGIMAR09</strain>
    </source>
</reference>
<dbReference type="eggNOG" id="COG0346">
    <property type="taxonomic scope" value="Bacteria"/>
</dbReference>
<evidence type="ECO:0000313" key="3">
    <source>
        <dbReference type="Proteomes" id="UP000027337"/>
    </source>
</evidence>
<dbReference type="AlphaFoldDB" id="A0A061SXX2"/>
<dbReference type="EMBL" id="JEMU01000001">
    <property type="protein sequence ID" value="KAJ04925.1"/>
    <property type="molecule type" value="Genomic_DNA"/>
</dbReference>
<proteinExistence type="predicted"/>
<accession>A0A061SXX2</accession>
<comment type="caution">
    <text evidence="2">The sequence shown here is derived from an EMBL/GenBank/DDBJ whole genome shotgun (WGS) entry which is preliminary data.</text>
</comment>
<dbReference type="InterPro" id="IPR037523">
    <property type="entry name" value="VOC_core"/>
</dbReference>
<dbReference type="RefSeq" id="WP_037904526.1">
    <property type="nucleotide sequence ID" value="NZ_JEMU01000001.1"/>
</dbReference>
<sequence length="126" mass="14023">MRLTQITPFVPCTTLAAQIGFYRDTLGFTLGFEADNYAFLCRDGVAVRLVEVCADIDLKDPAREGSFYIDVQGIDALYADLKPMLDRLPAGRVRAPFNQDYGQREFHVADEDCTLVFFGEGINSDG</sequence>
<gene>
    <name evidence="2" type="ORF">PM02_01580</name>
</gene>
<feature type="domain" description="VOC" evidence="1">
    <location>
        <begin position="2"/>
        <end position="121"/>
    </location>
</feature>
<evidence type="ECO:0000259" key="1">
    <source>
        <dbReference type="PROSITE" id="PS51819"/>
    </source>
</evidence>